<evidence type="ECO:0000256" key="4">
    <source>
        <dbReference type="ARBA" id="ARBA00022692"/>
    </source>
</evidence>
<comment type="subcellular location">
    <subcellularLocation>
        <location evidence="7">Cell membrane</location>
        <topology evidence="7">Multi-pass membrane protein</topology>
    </subcellularLocation>
</comment>
<comment type="similarity">
    <text evidence="1 7">Belongs to the Lgt family.</text>
</comment>
<evidence type="ECO:0000256" key="1">
    <source>
        <dbReference type="ARBA" id="ARBA00007150"/>
    </source>
</evidence>
<comment type="pathway">
    <text evidence="7">Protein modification; lipoprotein biosynthesis (diacylglyceryl transfer).</text>
</comment>
<organism evidence="8 9">
    <name type="scientific">Methylophilales bacterium MBRS-H7</name>
    <dbReference type="NCBI Taxonomy" id="1623450"/>
    <lineage>
        <taxon>Bacteria</taxon>
        <taxon>Pseudomonadati</taxon>
        <taxon>Pseudomonadota</taxon>
        <taxon>Betaproteobacteria</taxon>
        <taxon>Nitrosomonadales</taxon>
        <taxon>OM43 clade</taxon>
    </lineage>
</organism>
<accession>A0A0H4J3X3</accession>
<dbReference type="AlphaFoldDB" id="A0A0H4J3X3"/>
<proteinExistence type="inferred from homology"/>
<evidence type="ECO:0000256" key="6">
    <source>
        <dbReference type="ARBA" id="ARBA00023136"/>
    </source>
</evidence>
<feature type="transmembrane region" description="Helical" evidence="7">
    <location>
        <begin position="20"/>
        <end position="37"/>
    </location>
</feature>
<reference evidence="8 9" key="1">
    <citation type="submission" date="2015-03" db="EMBL/GenBank/DDBJ databases">
        <title>Comparative analysis of the OM43 clade including a novel species from Red Sea uncovers genomic and metabolic diversity among marine methylotrophs.</title>
        <authorList>
            <person name="Jimenez-Infante F."/>
            <person name="Ngugi D.K."/>
            <person name="Vinu M."/>
            <person name="Alam I."/>
            <person name="Kamau A."/>
            <person name="Blom J."/>
            <person name="Bajic V.B."/>
            <person name="Stingl U."/>
        </authorList>
    </citation>
    <scope>NUCLEOTIDE SEQUENCE [LARGE SCALE GENOMIC DNA]</scope>
    <source>
        <strain evidence="8 9">MBRSH7</strain>
    </source>
</reference>
<dbReference type="PANTHER" id="PTHR30589:SF0">
    <property type="entry name" value="PHOSPHATIDYLGLYCEROL--PROLIPOPROTEIN DIACYLGLYCERYL TRANSFERASE"/>
    <property type="match status" value="1"/>
</dbReference>
<evidence type="ECO:0000256" key="5">
    <source>
        <dbReference type="ARBA" id="ARBA00022989"/>
    </source>
</evidence>
<dbReference type="EMBL" id="CP011002">
    <property type="protein sequence ID" value="AKO66453.1"/>
    <property type="molecule type" value="Genomic_DNA"/>
</dbReference>
<dbReference type="UniPathway" id="UPA00664"/>
<evidence type="ECO:0000313" key="8">
    <source>
        <dbReference type="EMBL" id="AKO66453.1"/>
    </source>
</evidence>
<feature type="binding site" evidence="7">
    <location>
        <position position="141"/>
    </location>
    <ligand>
        <name>a 1,2-diacyl-sn-glycero-3-phospho-(1'-sn-glycerol)</name>
        <dbReference type="ChEBI" id="CHEBI:64716"/>
    </ligand>
</feature>
<feature type="transmembrane region" description="Helical" evidence="7">
    <location>
        <begin position="200"/>
        <end position="218"/>
    </location>
</feature>
<sequence>MVNYPEINPIAVDLGIIKVHWYGLMYFFAFILFIQLGKYKIINHPNPSNLNEKILDDLFFYGALGVVLGGRLGYVLFYQPGYFFSNPFEIFAVWQGGMSFHGGLLGVIGALIFIAIRYEKKWLELTDFVAPLVPLGLGLGRLGNFINQELWGRPTDIAWAMIFPNVDSIPRHPSQLYQFFLEGILLFFILWTLSRKQRKIGYISGLFLILYGFFRIAAEFFREPDSHIGLLMNFFSFGQILCIPMVLVGIYLIKPSNND</sequence>
<dbReference type="EC" id="2.5.1.145" evidence="7"/>
<dbReference type="Pfam" id="PF01790">
    <property type="entry name" value="LGT"/>
    <property type="match status" value="1"/>
</dbReference>
<dbReference type="HAMAP" id="MF_01147">
    <property type="entry name" value="Lgt"/>
    <property type="match status" value="1"/>
</dbReference>
<feature type="transmembrane region" description="Helical" evidence="7">
    <location>
        <begin position="58"/>
        <end position="78"/>
    </location>
</feature>
<name>A0A0H4J3X3_9PROT</name>
<keyword evidence="5 7" id="KW-1133">Transmembrane helix</keyword>
<gene>
    <name evidence="7" type="primary">lgt</name>
    <name evidence="8" type="ORF">VI33_02215</name>
</gene>
<evidence type="ECO:0000256" key="7">
    <source>
        <dbReference type="HAMAP-Rule" id="MF_01147"/>
    </source>
</evidence>
<evidence type="ECO:0000256" key="3">
    <source>
        <dbReference type="ARBA" id="ARBA00022679"/>
    </source>
</evidence>
<dbReference type="GO" id="GO:0042158">
    <property type="term" value="P:lipoprotein biosynthetic process"/>
    <property type="evidence" value="ECO:0007669"/>
    <property type="project" value="UniProtKB-UniRule"/>
</dbReference>
<comment type="function">
    <text evidence="7">Catalyzes the transfer of the diacylglyceryl group from phosphatidylglycerol to the sulfhydryl group of the N-terminal cysteine of a prolipoprotein, the first step in the formation of mature lipoproteins.</text>
</comment>
<dbReference type="GO" id="GO:0005886">
    <property type="term" value="C:plasma membrane"/>
    <property type="evidence" value="ECO:0007669"/>
    <property type="project" value="UniProtKB-SubCell"/>
</dbReference>
<evidence type="ECO:0000313" key="9">
    <source>
        <dbReference type="Proteomes" id="UP000066549"/>
    </source>
</evidence>
<feature type="transmembrane region" description="Helical" evidence="7">
    <location>
        <begin position="128"/>
        <end position="146"/>
    </location>
</feature>
<dbReference type="Proteomes" id="UP000066549">
    <property type="component" value="Chromosome"/>
</dbReference>
<dbReference type="GO" id="GO:0008961">
    <property type="term" value="F:phosphatidylglycerol-prolipoprotein diacylglyceryl transferase activity"/>
    <property type="evidence" value="ECO:0007669"/>
    <property type="project" value="UniProtKB-UniRule"/>
</dbReference>
<keyword evidence="2 7" id="KW-1003">Cell membrane</keyword>
<keyword evidence="6 7" id="KW-0472">Membrane</keyword>
<dbReference type="OrthoDB" id="871140at2"/>
<feature type="transmembrane region" description="Helical" evidence="7">
    <location>
        <begin position="230"/>
        <end position="253"/>
    </location>
</feature>
<protein>
    <recommendedName>
        <fullName evidence="7">Phosphatidylglycerol--prolipoprotein diacylglyceryl transferase</fullName>
        <ecNumber evidence="7">2.5.1.145</ecNumber>
    </recommendedName>
</protein>
<dbReference type="PROSITE" id="PS01311">
    <property type="entry name" value="LGT"/>
    <property type="match status" value="1"/>
</dbReference>
<feature type="transmembrane region" description="Helical" evidence="7">
    <location>
        <begin position="98"/>
        <end position="116"/>
    </location>
</feature>
<keyword evidence="4 7" id="KW-0812">Transmembrane</keyword>
<comment type="catalytic activity">
    <reaction evidence="7">
        <text>L-cysteinyl-[prolipoprotein] + a 1,2-diacyl-sn-glycero-3-phospho-(1'-sn-glycerol) = an S-1,2-diacyl-sn-glyceryl-L-cysteinyl-[prolipoprotein] + sn-glycerol 1-phosphate + H(+)</text>
        <dbReference type="Rhea" id="RHEA:56712"/>
        <dbReference type="Rhea" id="RHEA-COMP:14679"/>
        <dbReference type="Rhea" id="RHEA-COMP:14680"/>
        <dbReference type="ChEBI" id="CHEBI:15378"/>
        <dbReference type="ChEBI" id="CHEBI:29950"/>
        <dbReference type="ChEBI" id="CHEBI:57685"/>
        <dbReference type="ChEBI" id="CHEBI:64716"/>
        <dbReference type="ChEBI" id="CHEBI:140658"/>
        <dbReference type="EC" id="2.5.1.145"/>
    </reaction>
</comment>
<dbReference type="NCBIfam" id="TIGR00544">
    <property type="entry name" value="lgt"/>
    <property type="match status" value="1"/>
</dbReference>
<dbReference type="PATRIC" id="fig|1623450.3.peg.441"/>
<feature type="transmembrane region" description="Helical" evidence="7">
    <location>
        <begin position="176"/>
        <end position="193"/>
    </location>
</feature>
<keyword evidence="9" id="KW-1185">Reference proteome</keyword>
<dbReference type="PANTHER" id="PTHR30589">
    <property type="entry name" value="PROLIPOPROTEIN DIACYLGLYCERYL TRANSFERASE"/>
    <property type="match status" value="1"/>
</dbReference>
<dbReference type="InterPro" id="IPR001640">
    <property type="entry name" value="Lgt"/>
</dbReference>
<evidence type="ECO:0000256" key="2">
    <source>
        <dbReference type="ARBA" id="ARBA00022475"/>
    </source>
</evidence>
<keyword evidence="3 7" id="KW-0808">Transferase</keyword>